<accession>A0A9X1NUK8</accession>
<feature type="domain" description="DUF6894" evidence="2">
    <location>
        <begin position="3"/>
        <end position="71"/>
    </location>
</feature>
<dbReference type="InterPro" id="IPR054189">
    <property type="entry name" value="DUF6894"/>
</dbReference>
<name>A0A9X1NUK8_9HYPH</name>
<sequence>MARYYFQIVERNAVLDDLEGAELLSLQDAKREAERAIREIAAEHLQTESKLELTSIQIRDETGEILASVTYDEAMEDILP</sequence>
<proteinExistence type="predicted"/>
<dbReference type="Pfam" id="PF21834">
    <property type="entry name" value="DUF6894"/>
    <property type="match status" value="1"/>
</dbReference>
<comment type="caution">
    <text evidence="3">The sequence shown here is derived from an EMBL/GenBank/DDBJ whole genome shotgun (WGS) entry which is preliminary data.</text>
</comment>
<evidence type="ECO:0000259" key="2">
    <source>
        <dbReference type="Pfam" id="PF21834"/>
    </source>
</evidence>
<dbReference type="RefSeq" id="WP_231815406.1">
    <property type="nucleotide sequence ID" value="NZ_JAJOZR010000008.1"/>
</dbReference>
<keyword evidence="4" id="KW-1185">Reference proteome</keyword>
<keyword evidence="1" id="KW-0175">Coiled coil</keyword>
<reference evidence="3" key="1">
    <citation type="submission" date="2021-12" db="EMBL/GenBank/DDBJ databases">
        <authorList>
            <person name="Li Y."/>
        </authorList>
    </citation>
    <scope>NUCLEOTIDE SEQUENCE</scope>
    <source>
        <strain evidence="3">DKSPLA3</strain>
    </source>
</reference>
<organism evidence="3 4">
    <name type="scientific">Rhizobium quercicola</name>
    <dbReference type="NCBI Taxonomy" id="2901226"/>
    <lineage>
        <taxon>Bacteria</taxon>
        <taxon>Pseudomonadati</taxon>
        <taxon>Pseudomonadota</taxon>
        <taxon>Alphaproteobacteria</taxon>
        <taxon>Hyphomicrobiales</taxon>
        <taxon>Rhizobiaceae</taxon>
        <taxon>Rhizobium/Agrobacterium group</taxon>
        <taxon>Rhizobium</taxon>
    </lineage>
</organism>
<dbReference type="EMBL" id="JAJOZR010000008">
    <property type="protein sequence ID" value="MCD7110219.1"/>
    <property type="molecule type" value="Genomic_DNA"/>
</dbReference>
<evidence type="ECO:0000313" key="3">
    <source>
        <dbReference type="EMBL" id="MCD7110219.1"/>
    </source>
</evidence>
<protein>
    <recommendedName>
        <fullName evidence="2">DUF6894 domain-containing protein</fullName>
    </recommendedName>
</protein>
<evidence type="ECO:0000313" key="4">
    <source>
        <dbReference type="Proteomes" id="UP001139089"/>
    </source>
</evidence>
<dbReference type="AlphaFoldDB" id="A0A9X1NUK8"/>
<gene>
    <name evidence="3" type="ORF">LRX75_14345</name>
</gene>
<feature type="coiled-coil region" evidence="1">
    <location>
        <begin position="23"/>
        <end position="50"/>
    </location>
</feature>
<dbReference type="Proteomes" id="UP001139089">
    <property type="component" value="Unassembled WGS sequence"/>
</dbReference>
<evidence type="ECO:0000256" key="1">
    <source>
        <dbReference type="SAM" id="Coils"/>
    </source>
</evidence>